<sequence>MALRAWTSAAAGVVRWRLGAGAPSAVVRFENPARAFARARDPAKPRRPHTAYNLFVKANGATRPAGVTQVEHLRALAAQWKALDAGGRAPYERDAAADKARHTHEMADYDPRGGKPKRPLNAYMQFAVARRPDVVAANPGAGATEVTKMLGAEWRAMAESAKQPWQARAAAAAAEYERAKATAGV</sequence>
<feature type="DNA-binding region" description="HMG box" evidence="2">
    <location>
        <begin position="116"/>
        <end position="184"/>
    </location>
</feature>
<dbReference type="PANTHER" id="PTHR48112:SF22">
    <property type="entry name" value="MITOCHONDRIAL TRANSCRIPTION FACTOR A, ISOFORM B"/>
    <property type="match status" value="1"/>
</dbReference>
<dbReference type="Gene3D" id="1.10.30.10">
    <property type="entry name" value="High mobility group box domain"/>
    <property type="match status" value="2"/>
</dbReference>
<keyword evidence="2" id="KW-0539">Nucleus</keyword>
<organism evidence="4">
    <name type="scientific">Bicosoecida sp. CB-2014</name>
    <dbReference type="NCBI Taxonomy" id="1486930"/>
    <lineage>
        <taxon>Eukaryota</taxon>
        <taxon>Sar</taxon>
        <taxon>Stramenopiles</taxon>
        <taxon>Bigyra</taxon>
        <taxon>Opalozoa</taxon>
        <taxon>Bicosoecida</taxon>
    </lineage>
</organism>
<dbReference type="Pfam" id="PF00505">
    <property type="entry name" value="HMG_box"/>
    <property type="match status" value="2"/>
</dbReference>
<dbReference type="SMART" id="SM00398">
    <property type="entry name" value="HMG"/>
    <property type="match status" value="2"/>
</dbReference>
<proteinExistence type="predicted"/>
<dbReference type="CDD" id="cd00084">
    <property type="entry name" value="HMG-box_SF"/>
    <property type="match status" value="1"/>
</dbReference>
<dbReference type="PROSITE" id="PS50118">
    <property type="entry name" value="HMG_BOX_2"/>
    <property type="match status" value="2"/>
</dbReference>
<reference evidence="4" key="1">
    <citation type="submission" date="2021-01" db="EMBL/GenBank/DDBJ databases">
        <authorList>
            <person name="Corre E."/>
            <person name="Pelletier E."/>
            <person name="Niang G."/>
            <person name="Scheremetjew M."/>
            <person name="Finn R."/>
            <person name="Kale V."/>
            <person name="Holt S."/>
            <person name="Cochrane G."/>
            <person name="Meng A."/>
            <person name="Brown T."/>
            <person name="Cohen L."/>
        </authorList>
    </citation>
    <scope>NUCLEOTIDE SEQUENCE</scope>
    <source>
        <strain evidence="4">Ms1</strain>
    </source>
</reference>
<feature type="domain" description="HMG box" evidence="3">
    <location>
        <begin position="116"/>
        <end position="184"/>
    </location>
</feature>
<dbReference type="GO" id="GO:0005634">
    <property type="term" value="C:nucleus"/>
    <property type="evidence" value="ECO:0007669"/>
    <property type="project" value="UniProtKB-UniRule"/>
</dbReference>
<gene>
    <name evidence="4" type="ORF">BSP0115_LOCUS8562</name>
</gene>
<keyword evidence="1 2" id="KW-0238">DNA-binding</keyword>
<dbReference type="InterPro" id="IPR009071">
    <property type="entry name" value="HMG_box_dom"/>
</dbReference>
<evidence type="ECO:0000313" key="4">
    <source>
        <dbReference type="EMBL" id="CAD8915305.1"/>
    </source>
</evidence>
<dbReference type="AlphaFoldDB" id="A0A7S1CC08"/>
<dbReference type="InterPro" id="IPR050342">
    <property type="entry name" value="HMGB"/>
</dbReference>
<accession>A0A7S1CC08</accession>
<name>A0A7S1CC08_9STRA</name>
<dbReference type="GO" id="GO:0003677">
    <property type="term" value="F:DNA binding"/>
    <property type="evidence" value="ECO:0007669"/>
    <property type="project" value="UniProtKB-UniRule"/>
</dbReference>
<evidence type="ECO:0000256" key="2">
    <source>
        <dbReference type="PROSITE-ProRule" id="PRU00267"/>
    </source>
</evidence>
<feature type="DNA-binding region" description="HMG box" evidence="2">
    <location>
        <begin position="45"/>
        <end position="110"/>
    </location>
</feature>
<dbReference type="InterPro" id="IPR036910">
    <property type="entry name" value="HMG_box_dom_sf"/>
</dbReference>
<evidence type="ECO:0000259" key="3">
    <source>
        <dbReference type="PROSITE" id="PS50118"/>
    </source>
</evidence>
<dbReference type="SUPFAM" id="SSF47095">
    <property type="entry name" value="HMG-box"/>
    <property type="match status" value="2"/>
</dbReference>
<evidence type="ECO:0000256" key="1">
    <source>
        <dbReference type="ARBA" id="ARBA00023125"/>
    </source>
</evidence>
<feature type="domain" description="HMG box" evidence="3">
    <location>
        <begin position="45"/>
        <end position="110"/>
    </location>
</feature>
<protein>
    <recommendedName>
        <fullName evidence="3">HMG box domain-containing protein</fullName>
    </recommendedName>
</protein>
<dbReference type="EMBL" id="HBFS01012455">
    <property type="protein sequence ID" value="CAD8915305.1"/>
    <property type="molecule type" value="Transcribed_RNA"/>
</dbReference>
<dbReference type="PANTHER" id="PTHR48112">
    <property type="entry name" value="HIGH MOBILITY GROUP PROTEIN DSP1"/>
    <property type="match status" value="1"/>
</dbReference>